<keyword evidence="3 5" id="KW-0378">Hydrolase</keyword>
<evidence type="ECO:0000256" key="5">
    <source>
        <dbReference type="RuleBase" id="RU361187"/>
    </source>
</evidence>
<dbReference type="PANTHER" id="PTHR43817:SF1">
    <property type="entry name" value="HYDROLASE, FAMILY 43, PUTATIVE (AFU_ORTHOLOGUE AFUA_3G01660)-RELATED"/>
    <property type="match status" value="1"/>
</dbReference>
<dbReference type="CDD" id="cd18820">
    <property type="entry name" value="GH43_LbAraf43-like"/>
    <property type="match status" value="1"/>
</dbReference>
<keyword evidence="7" id="KW-1185">Reference proteome</keyword>
<name>A0ABT1MKB6_9BACT</name>
<evidence type="ECO:0000256" key="2">
    <source>
        <dbReference type="ARBA" id="ARBA00022729"/>
    </source>
</evidence>
<evidence type="ECO:0000256" key="1">
    <source>
        <dbReference type="ARBA" id="ARBA00009865"/>
    </source>
</evidence>
<dbReference type="Proteomes" id="UP001205603">
    <property type="component" value="Unassembled WGS sequence"/>
</dbReference>
<keyword evidence="4 5" id="KW-0326">Glycosidase</keyword>
<dbReference type="RefSeq" id="WP_255028475.1">
    <property type="nucleotide sequence ID" value="NZ_JANDHW010000022.1"/>
</dbReference>
<accession>A0ABT1MKB6</accession>
<evidence type="ECO:0000313" key="6">
    <source>
        <dbReference type="EMBL" id="MCP9613084.1"/>
    </source>
</evidence>
<protein>
    <submittedName>
        <fullName evidence="6">Glycoside hydrolase family 43 protein</fullName>
    </submittedName>
</protein>
<organism evidence="6 7">
    <name type="scientific">Coprobacter tertius</name>
    <dbReference type="NCBI Taxonomy" id="2944915"/>
    <lineage>
        <taxon>Bacteria</taxon>
        <taxon>Pseudomonadati</taxon>
        <taxon>Bacteroidota</taxon>
        <taxon>Bacteroidia</taxon>
        <taxon>Bacteroidales</taxon>
        <taxon>Barnesiellaceae</taxon>
        <taxon>Coprobacter</taxon>
    </lineage>
</organism>
<sequence>MRRLLMVTIVWFIMVMGSARGYYKNPVLSSGADPWVVKHEGIYYYCCSKDNGIWVSASKDLHHINLPVKVWSAPEGKKWNSHCIWAPELHYIDGRWYIYYAGGYSGPPFIHQRAGVLQSVGKDPFGEYIDKGSIFTGDTLNDWDHNYWSIDMTVFRYKGDLYAIWSGWDKHEKTDKTQQNLYIARMKNPWTMGSARVKISSPDRDFEKGELPLNEGPEILFHGDDVFLIYSCGQSWLDTYKLAYLKLRKNADPLLPENWLKGEKPIFEGNEGAFGVGHACFTTSPDDTEYYILYHTKKDRTPGWNREVRLQKFTFDENGIPYFGKPEPRNKSLPLPSGTVEE</sequence>
<dbReference type="GO" id="GO:0016787">
    <property type="term" value="F:hydrolase activity"/>
    <property type="evidence" value="ECO:0007669"/>
    <property type="project" value="UniProtKB-KW"/>
</dbReference>
<proteinExistence type="inferred from homology"/>
<dbReference type="Pfam" id="PF04616">
    <property type="entry name" value="Glyco_hydro_43"/>
    <property type="match status" value="1"/>
</dbReference>
<dbReference type="EMBL" id="JANDHW010000022">
    <property type="protein sequence ID" value="MCP9613084.1"/>
    <property type="molecule type" value="Genomic_DNA"/>
</dbReference>
<dbReference type="InterPro" id="IPR006710">
    <property type="entry name" value="Glyco_hydro_43"/>
</dbReference>
<comment type="caution">
    <text evidence="6">The sequence shown here is derived from an EMBL/GenBank/DDBJ whole genome shotgun (WGS) entry which is preliminary data.</text>
</comment>
<evidence type="ECO:0000256" key="4">
    <source>
        <dbReference type="ARBA" id="ARBA00023295"/>
    </source>
</evidence>
<evidence type="ECO:0000313" key="7">
    <source>
        <dbReference type="Proteomes" id="UP001205603"/>
    </source>
</evidence>
<dbReference type="Gene3D" id="2.115.10.20">
    <property type="entry name" value="Glycosyl hydrolase domain, family 43"/>
    <property type="match status" value="1"/>
</dbReference>
<dbReference type="InterPro" id="IPR023296">
    <property type="entry name" value="Glyco_hydro_beta-prop_sf"/>
</dbReference>
<gene>
    <name evidence="6" type="ORF">NMU02_13375</name>
</gene>
<dbReference type="SUPFAM" id="SSF75005">
    <property type="entry name" value="Arabinanase/levansucrase/invertase"/>
    <property type="match status" value="1"/>
</dbReference>
<keyword evidence="2" id="KW-0732">Signal</keyword>
<evidence type="ECO:0000256" key="3">
    <source>
        <dbReference type="ARBA" id="ARBA00022801"/>
    </source>
</evidence>
<reference evidence="6 7" key="1">
    <citation type="submission" date="2022-07" db="EMBL/GenBank/DDBJ databases">
        <title>Fecal culturing of patients with breast cancer.</title>
        <authorList>
            <person name="Teng N.M.Y."/>
            <person name="Kiu R."/>
            <person name="Evans R."/>
            <person name="Baker D.J."/>
            <person name="Zenner C."/>
            <person name="Robinson S.D."/>
            <person name="Hall L.J."/>
        </authorList>
    </citation>
    <scope>NUCLEOTIDE SEQUENCE [LARGE SCALE GENOMIC DNA]</scope>
    <source>
        <strain evidence="6 7">LH1063</strain>
    </source>
</reference>
<comment type="similarity">
    <text evidence="1 5">Belongs to the glycosyl hydrolase 43 family.</text>
</comment>
<dbReference type="PANTHER" id="PTHR43817">
    <property type="entry name" value="GLYCOSYL HYDROLASE"/>
    <property type="match status" value="1"/>
</dbReference>